<sequence length="477" mass="51015">MDPRGCLKLLSGLEPAQSFGKVTKVVGLIAEGRGLKAPLGSICRLLPEDKHSEGIAAEVVGFRDGALLFMPYSDPRGIRPGSLIQNSSTPPLMPVGSHFLGRAVNAFGEPMDHGGQIVPSDFYPLYCDPPNPLERPRITERLDVGVRAVNALLTLGKGQRVGIMAGSGVGKSTVMGMMAKTTKADVNVICLVGERGREVVEFMERDLGPEGMARSVLVVATSDQSPLVRMRCAYAATAMAEYFRDQGKDVLLMMDSVTRFCMAGREVGLAAGEPPTRGGYTPSVFSALPKLLERAGRSMKGSITGIYTVLVDGDDLTEPIADATRAILDGHIVLTRELADQGHYPAIDVLRSVSRLRTDITTRQEQAAGRVVVKSLATYRRVEDMINIGAYAKGSNPEIDQAMTMVGPINAFLRQLVEETSPLDESMEKLIALAALADPSFAKKQTPQGQAKGQKGGQASNAAPVAAQQKPPAFRKL</sequence>
<keyword evidence="5" id="KW-0067">ATP-binding</keyword>
<reference evidence="11 12" key="1">
    <citation type="journal article" date="2013" name="Genome Announc.">
        <title>Draft genome sequences for three mercury-methylating, sulfate-reducing bacteria.</title>
        <authorList>
            <person name="Brown S.D."/>
            <person name="Hurt R.A.Jr."/>
            <person name="Gilmour C.C."/>
            <person name="Elias D.A."/>
        </authorList>
    </citation>
    <scope>NUCLEOTIDE SEQUENCE [LARGE SCALE GENOMIC DNA]</scope>
    <source>
        <strain evidence="11 12">DSM 16529</strain>
    </source>
</reference>
<dbReference type="CDD" id="cd01136">
    <property type="entry name" value="ATPase_flagellum-secretory_path_III"/>
    <property type="match status" value="1"/>
</dbReference>
<dbReference type="Proteomes" id="UP000014975">
    <property type="component" value="Unassembled WGS sequence"/>
</dbReference>
<evidence type="ECO:0000313" key="12">
    <source>
        <dbReference type="Proteomes" id="UP000014975"/>
    </source>
</evidence>
<dbReference type="NCBIfam" id="TIGR01026">
    <property type="entry name" value="fliI_yscN"/>
    <property type="match status" value="1"/>
</dbReference>
<dbReference type="STRING" id="1121439.dsat_1110"/>
<keyword evidence="2" id="KW-0813">Transport</keyword>
<feature type="region of interest" description="Disordered" evidence="9">
    <location>
        <begin position="442"/>
        <end position="477"/>
    </location>
</feature>
<dbReference type="GO" id="GO:0046933">
    <property type="term" value="F:proton-transporting ATP synthase activity, rotational mechanism"/>
    <property type="evidence" value="ECO:0007669"/>
    <property type="project" value="TreeGrafter"/>
</dbReference>
<dbReference type="InterPro" id="IPR003593">
    <property type="entry name" value="AAA+_ATPase"/>
</dbReference>
<feature type="domain" description="AAA+ ATPase" evidence="10">
    <location>
        <begin position="157"/>
        <end position="338"/>
    </location>
</feature>
<dbReference type="OrthoDB" id="9801639at2"/>
<dbReference type="GO" id="GO:0005524">
    <property type="term" value="F:ATP binding"/>
    <property type="evidence" value="ECO:0007669"/>
    <property type="project" value="UniProtKB-KW"/>
</dbReference>
<dbReference type="InterPro" id="IPR000194">
    <property type="entry name" value="ATPase_F1/V1/A1_a/bsu_nucl-bd"/>
</dbReference>
<evidence type="ECO:0000256" key="6">
    <source>
        <dbReference type="ARBA" id="ARBA00022927"/>
    </source>
</evidence>
<evidence type="ECO:0000313" key="11">
    <source>
        <dbReference type="EMBL" id="EPR30983.1"/>
    </source>
</evidence>
<protein>
    <submittedName>
        <fullName evidence="11">ATPase, FliI/YscN family</fullName>
    </submittedName>
</protein>
<comment type="caution">
    <text evidence="11">The sequence shown here is derived from an EMBL/GenBank/DDBJ whole genome shotgun (WGS) entry which is preliminary data.</text>
</comment>
<dbReference type="SMART" id="SM00382">
    <property type="entry name" value="AAA"/>
    <property type="match status" value="1"/>
</dbReference>
<dbReference type="InterPro" id="IPR005714">
    <property type="entry name" value="ATPase_T3SS_FliI/YscN"/>
</dbReference>
<evidence type="ECO:0000256" key="8">
    <source>
        <dbReference type="ARBA" id="ARBA00034006"/>
    </source>
</evidence>
<evidence type="ECO:0000256" key="2">
    <source>
        <dbReference type="ARBA" id="ARBA00022448"/>
    </source>
</evidence>
<accession>S7UFI3</accession>
<dbReference type="InterPro" id="IPR020003">
    <property type="entry name" value="ATPase_a/bsu_AS"/>
</dbReference>
<dbReference type="GO" id="GO:0005737">
    <property type="term" value="C:cytoplasm"/>
    <property type="evidence" value="ECO:0007669"/>
    <property type="project" value="UniProtKB-SubCell"/>
</dbReference>
<evidence type="ECO:0000256" key="4">
    <source>
        <dbReference type="ARBA" id="ARBA00022741"/>
    </source>
</evidence>
<evidence type="ECO:0000256" key="5">
    <source>
        <dbReference type="ARBA" id="ARBA00022840"/>
    </source>
</evidence>
<evidence type="ECO:0000256" key="1">
    <source>
        <dbReference type="ARBA" id="ARBA00004496"/>
    </source>
</evidence>
<dbReference type="GO" id="GO:0008564">
    <property type="term" value="F:protein-exporting ATPase activity"/>
    <property type="evidence" value="ECO:0007669"/>
    <property type="project" value="UniProtKB-EC"/>
</dbReference>
<dbReference type="eggNOG" id="COG1157">
    <property type="taxonomic scope" value="Bacteria"/>
</dbReference>
<dbReference type="PATRIC" id="fig|1121439.3.peg.2486"/>
<organism evidence="11 12">
    <name type="scientific">Alkalidesulfovibrio alkalitolerans DSM 16529</name>
    <dbReference type="NCBI Taxonomy" id="1121439"/>
    <lineage>
        <taxon>Bacteria</taxon>
        <taxon>Pseudomonadati</taxon>
        <taxon>Thermodesulfobacteriota</taxon>
        <taxon>Desulfovibrionia</taxon>
        <taxon>Desulfovibrionales</taxon>
        <taxon>Desulfovibrionaceae</taxon>
        <taxon>Alkalidesulfovibrio</taxon>
    </lineage>
</organism>
<evidence type="ECO:0000256" key="3">
    <source>
        <dbReference type="ARBA" id="ARBA00022490"/>
    </source>
</evidence>
<comment type="subcellular location">
    <subcellularLocation>
        <location evidence="1">Cytoplasm</location>
    </subcellularLocation>
</comment>
<dbReference type="Gene3D" id="3.40.50.12240">
    <property type="match status" value="1"/>
</dbReference>
<evidence type="ECO:0000259" key="10">
    <source>
        <dbReference type="SMART" id="SM00382"/>
    </source>
</evidence>
<dbReference type="GO" id="GO:0030257">
    <property type="term" value="C:type III protein secretion system complex"/>
    <property type="evidence" value="ECO:0007669"/>
    <property type="project" value="InterPro"/>
</dbReference>
<dbReference type="InterPro" id="IPR050053">
    <property type="entry name" value="ATPase_alpha/beta_chains"/>
</dbReference>
<keyword evidence="4" id="KW-0547">Nucleotide-binding</keyword>
<dbReference type="InterPro" id="IPR027417">
    <property type="entry name" value="P-loop_NTPase"/>
</dbReference>
<keyword evidence="6" id="KW-0653">Protein transport</keyword>
<dbReference type="RefSeq" id="WP_020887807.1">
    <property type="nucleotide sequence ID" value="NZ_ATHI01000030.1"/>
</dbReference>
<dbReference type="PANTHER" id="PTHR15184:SF9">
    <property type="entry name" value="SPI-1 TYPE 3 SECRETION SYSTEM ATPASE"/>
    <property type="match status" value="1"/>
</dbReference>
<dbReference type="PANTHER" id="PTHR15184">
    <property type="entry name" value="ATP SYNTHASE"/>
    <property type="match status" value="1"/>
</dbReference>
<evidence type="ECO:0000256" key="7">
    <source>
        <dbReference type="ARBA" id="ARBA00022967"/>
    </source>
</evidence>
<proteinExistence type="predicted"/>
<evidence type="ECO:0000256" key="9">
    <source>
        <dbReference type="SAM" id="MobiDB-lite"/>
    </source>
</evidence>
<keyword evidence="7" id="KW-1278">Translocase</keyword>
<gene>
    <name evidence="11" type="ORF">dsat_1110</name>
</gene>
<keyword evidence="3" id="KW-0963">Cytoplasm</keyword>
<dbReference type="PROSITE" id="PS00152">
    <property type="entry name" value="ATPASE_ALPHA_BETA"/>
    <property type="match status" value="1"/>
</dbReference>
<dbReference type="GO" id="GO:0030254">
    <property type="term" value="P:protein secretion by the type III secretion system"/>
    <property type="evidence" value="ECO:0007669"/>
    <property type="project" value="InterPro"/>
</dbReference>
<dbReference type="CDD" id="cd18117">
    <property type="entry name" value="ATP-synt_flagellum-secretory_path_III_N"/>
    <property type="match status" value="1"/>
</dbReference>
<comment type="catalytic activity">
    <reaction evidence="8">
        <text>ATP + H2O + cellular proteinSide 1 = ADP + phosphate + cellular proteinSide 2.</text>
        <dbReference type="EC" id="7.4.2.8"/>
    </reaction>
</comment>
<keyword evidence="12" id="KW-1185">Reference proteome</keyword>
<name>S7UFI3_9BACT</name>
<dbReference type="Pfam" id="PF00006">
    <property type="entry name" value="ATP-synt_ab"/>
    <property type="match status" value="1"/>
</dbReference>
<dbReference type="InterPro" id="IPR040627">
    <property type="entry name" value="T3SS_ATPase_C"/>
</dbReference>
<dbReference type="FunFam" id="3.40.50.12240:FF:000002">
    <property type="entry name" value="Flagellum-specific ATP synthase FliI"/>
    <property type="match status" value="1"/>
</dbReference>
<dbReference type="AlphaFoldDB" id="S7UFI3"/>
<dbReference type="EMBL" id="ATHI01000030">
    <property type="protein sequence ID" value="EPR30983.1"/>
    <property type="molecule type" value="Genomic_DNA"/>
</dbReference>
<dbReference type="SUPFAM" id="SSF52540">
    <property type="entry name" value="P-loop containing nucleoside triphosphate hydrolases"/>
    <property type="match status" value="1"/>
</dbReference>
<dbReference type="Pfam" id="PF18269">
    <property type="entry name" value="T3SS_ATPase_C"/>
    <property type="match status" value="1"/>
</dbReference>
<dbReference type="GO" id="GO:0016887">
    <property type="term" value="F:ATP hydrolysis activity"/>
    <property type="evidence" value="ECO:0007669"/>
    <property type="project" value="InterPro"/>
</dbReference>